<dbReference type="GO" id="GO:0004364">
    <property type="term" value="F:glutathione transferase activity"/>
    <property type="evidence" value="ECO:0007669"/>
    <property type="project" value="TreeGrafter"/>
</dbReference>
<comment type="caution">
    <text evidence="6">The sequence shown here is derived from an EMBL/GenBank/DDBJ whole genome shotgun (WGS) entry which is preliminary data.</text>
</comment>
<reference evidence="6" key="1">
    <citation type="journal article" date="2020" name="Stud. Mycol.">
        <title>101 Dothideomycetes genomes: a test case for predicting lifestyles and emergence of pathogens.</title>
        <authorList>
            <person name="Haridas S."/>
            <person name="Albert R."/>
            <person name="Binder M."/>
            <person name="Bloem J."/>
            <person name="Labutti K."/>
            <person name="Salamov A."/>
            <person name="Andreopoulos B."/>
            <person name="Baker S."/>
            <person name="Barry K."/>
            <person name="Bills G."/>
            <person name="Bluhm B."/>
            <person name="Cannon C."/>
            <person name="Castanera R."/>
            <person name="Culley D."/>
            <person name="Daum C."/>
            <person name="Ezra D."/>
            <person name="Gonzalez J."/>
            <person name="Henrissat B."/>
            <person name="Kuo A."/>
            <person name="Liang C."/>
            <person name="Lipzen A."/>
            <person name="Lutzoni F."/>
            <person name="Magnuson J."/>
            <person name="Mondo S."/>
            <person name="Nolan M."/>
            <person name="Ohm R."/>
            <person name="Pangilinan J."/>
            <person name="Park H.-J."/>
            <person name="Ramirez L."/>
            <person name="Alfaro M."/>
            <person name="Sun H."/>
            <person name="Tritt A."/>
            <person name="Yoshinaga Y."/>
            <person name="Zwiers L.-H."/>
            <person name="Turgeon B."/>
            <person name="Goodwin S."/>
            <person name="Spatafora J."/>
            <person name="Crous P."/>
            <person name="Grigoriev I."/>
        </authorList>
    </citation>
    <scope>NUCLEOTIDE SEQUENCE</scope>
    <source>
        <strain evidence="6">CBS 121410</strain>
    </source>
</reference>
<sequence>MSLITLQVPQEYGYVLLAASSTLFVNLWHAFRVSPFRRAAGVPYPYQYASAEQIAATDDAGKKSALHLFNCAQRAHYNFLEAHPTAVIAMLISGLRYPTASAVMGGLWAVGRVMYAMGYTRPGVENGKGRLVGSWASLVQIGLMGMAAWTSWKMIA</sequence>
<dbReference type="SUPFAM" id="SSF161084">
    <property type="entry name" value="MAPEG domain-like"/>
    <property type="match status" value="1"/>
</dbReference>
<dbReference type="InterPro" id="IPR023352">
    <property type="entry name" value="MAPEG-like_dom_sf"/>
</dbReference>
<dbReference type="Pfam" id="PF01124">
    <property type="entry name" value="MAPEG"/>
    <property type="match status" value="1"/>
</dbReference>
<evidence type="ECO:0000256" key="2">
    <source>
        <dbReference type="ARBA" id="ARBA00022692"/>
    </source>
</evidence>
<evidence type="ECO:0000313" key="6">
    <source>
        <dbReference type="EMBL" id="KAF2085301.1"/>
    </source>
</evidence>
<dbReference type="GO" id="GO:0005635">
    <property type="term" value="C:nuclear envelope"/>
    <property type="evidence" value="ECO:0007669"/>
    <property type="project" value="TreeGrafter"/>
</dbReference>
<comment type="subcellular location">
    <subcellularLocation>
        <location evidence="1">Membrane</location>
        <topology evidence="1">Multi-pass membrane protein</topology>
    </subcellularLocation>
</comment>
<feature type="transmembrane region" description="Helical" evidence="5">
    <location>
        <begin position="12"/>
        <end position="31"/>
    </location>
</feature>
<dbReference type="PANTHER" id="PTHR10250:SF26">
    <property type="entry name" value="GLUTATHIONE S-TRANSFERASE 3, MITOCHONDRIAL"/>
    <property type="match status" value="1"/>
</dbReference>
<dbReference type="EMBL" id="ML978732">
    <property type="protein sequence ID" value="KAF2085301.1"/>
    <property type="molecule type" value="Genomic_DNA"/>
</dbReference>
<gene>
    <name evidence="6" type="ORF">K490DRAFT_67952</name>
</gene>
<proteinExistence type="predicted"/>
<dbReference type="PANTHER" id="PTHR10250">
    <property type="entry name" value="MICROSOMAL GLUTATHIONE S-TRANSFERASE"/>
    <property type="match status" value="1"/>
</dbReference>
<protein>
    <submittedName>
        <fullName evidence="6">Membrane-associated proteins in eicosanoid and glutathione metabolism</fullName>
    </submittedName>
</protein>
<keyword evidence="7" id="KW-1185">Reference proteome</keyword>
<name>A0A9P4HRW0_9PEZI</name>
<evidence type="ECO:0000256" key="1">
    <source>
        <dbReference type="ARBA" id="ARBA00004141"/>
    </source>
</evidence>
<keyword evidence="2 5" id="KW-0812">Transmembrane</keyword>
<dbReference type="AlphaFoldDB" id="A0A9P4HRW0"/>
<evidence type="ECO:0000313" key="7">
    <source>
        <dbReference type="Proteomes" id="UP000799776"/>
    </source>
</evidence>
<evidence type="ECO:0000256" key="3">
    <source>
        <dbReference type="ARBA" id="ARBA00022989"/>
    </source>
</evidence>
<organism evidence="6 7">
    <name type="scientific">Saccharata proteae CBS 121410</name>
    <dbReference type="NCBI Taxonomy" id="1314787"/>
    <lineage>
        <taxon>Eukaryota</taxon>
        <taxon>Fungi</taxon>
        <taxon>Dikarya</taxon>
        <taxon>Ascomycota</taxon>
        <taxon>Pezizomycotina</taxon>
        <taxon>Dothideomycetes</taxon>
        <taxon>Dothideomycetes incertae sedis</taxon>
        <taxon>Botryosphaeriales</taxon>
        <taxon>Saccharataceae</taxon>
        <taxon>Saccharata</taxon>
    </lineage>
</organism>
<keyword evidence="4 5" id="KW-0472">Membrane</keyword>
<evidence type="ECO:0000256" key="4">
    <source>
        <dbReference type="ARBA" id="ARBA00023136"/>
    </source>
</evidence>
<dbReference type="OrthoDB" id="410651at2759"/>
<accession>A0A9P4HRW0</accession>
<dbReference type="InterPro" id="IPR050997">
    <property type="entry name" value="MAPEG"/>
</dbReference>
<evidence type="ECO:0000256" key="5">
    <source>
        <dbReference type="SAM" id="Phobius"/>
    </source>
</evidence>
<dbReference type="InterPro" id="IPR001129">
    <property type="entry name" value="Membr-assoc_MAPEG"/>
</dbReference>
<dbReference type="GO" id="GO:0004602">
    <property type="term" value="F:glutathione peroxidase activity"/>
    <property type="evidence" value="ECO:0007669"/>
    <property type="project" value="TreeGrafter"/>
</dbReference>
<dbReference type="Gene3D" id="1.20.120.550">
    <property type="entry name" value="Membrane associated eicosanoid/glutathione metabolism-like domain"/>
    <property type="match status" value="1"/>
</dbReference>
<dbReference type="Proteomes" id="UP000799776">
    <property type="component" value="Unassembled WGS sequence"/>
</dbReference>
<dbReference type="GO" id="GO:0005783">
    <property type="term" value="C:endoplasmic reticulum"/>
    <property type="evidence" value="ECO:0007669"/>
    <property type="project" value="TreeGrafter"/>
</dbReference>
<keyword evidence="3 5" id="KW-1133">Transmembrane helix</keyword>
<dbReference type="GO" id="GO:0016020">
    <property type="term" value="C:membrane"/>
    <property type="evidence" value="ECO:0007669"/>
    <property type="project" value="UniProtKB-SubCell"/>
</dbReference>
<feature type="transmembrane region" description="Helical" evidence="5">
    <location>
        <begin position="132"/>
        <end position="152"/>
    </location>
</feature>